<dbReference type="InterPro" id="IPR010982">
    <property type="entry name" value="Lambda_DNA-bd_dom_sf"/>
</dbReference>
<evidence type="ECO:0000313" key="5">
    <source>
        <dbReference type="Proteomes" id="UP001527202"/>
    </source>
</evidence>
<dbReference type="CDD" id="cd00093">
    <property type="entry name" value="HTH_XRE"/>
    <property type="match status" value="1"/>
</dbReference>
<dbReference type="SUPFAM" id="SSF47413">
    <property type="entry name" value="lambda repressor-like DNA-binding domains"/>
    <property type="match status" value="1"/>
</dbReference>
<dbReference type="Gene3D" id="1.10.260.40">
    <property type="entry name" value="lambda repressor-like DNA-binding domains"/>
    <property type="match status" value="1"/>
</dbReference>
<dbReference type="GO" id="GO:0003677">
    <property type="term" value="F:DNA binding"/>
    <property type="evidence" value="ECO:0007669"/>
    <property type="project" value="InterPro"/>
</dbReference>
<sequence length="77" mass="9134">MEEEEFYQWLGQYVKNIRKQRNKTQVEISSIFRLSRSSLANIETGRHRISCYTLYELLCALDHPFNDVLDSIPTLPK</sequence>
<dbReference type="EMBL" id="JAMDMJ010000029">
    <property type="protein sequence ID" value="MCY9598153.1"/>
    <property type="molecule type" value="Genomic_DNA"/>
</dbReference>
<dbReference type="SMART" id="SM00530">
    <property type="entry name" value="HTH_XRE"/>
    <property type="match status" value="1"/>
</dbReference>
<reference evidence="2 5" key="2">
    <citation type="submission" date="2022-05" db="EMBL/GenBank/DDBJ databases">
        <title>Genome Sequencing of Bee-Associated Microbes.</title>
        <authorList>
            <person name="Dunlap C."/>
        </authorList>
    </citation>
    <scope>NUCLEOTIDE SEQUENCE [LARGE SCALE GENOMIC DNA]</scope>
    <source>
        <strain evidence="2 5">NRRL B-23120</strain>
    </source>
</reference>
<evidence type="ECO:0000259" key="1">
    <source>
        <dbReference type="PROSITE" id="PS50943"/>
    </source>
</evidence>
<dbReference type="EMBL" id="CP026520">
    <property type="protein sequence ID" value="QAV19220.1"/>
    <property type="molecule type" value="Genomic_DNA"/>
</dbReference>
<dbReference type="Proteomes" id="UP001527202">
    <property type="component" value="Unassembled WGS sequence"/>
</dbReference>
<organism evidence="3 4">
    <name type="scientific">Paenibacillus chitinolyticus</name>
    <dbReference type="NCBI Taxonomy" id="79263"/>
    <lineage>
        <taxon>Bacteria</taxon>
        <taxon>Bacillati</taxon>
        <taxon>Bacillota</taxon>
        <taxon>Bacilli</taxon>
        <taxon>Bacillales</taxon>
        <taxon>Paenibacillaceae</taxon>
        <taxon>Paenibacillus</taxon>
    </lineage>
</organism>
<reference evidence="3 4" key="1">
    <citation type="submission" date="2018-01" db="EMBL/GenBank/DDBJ databases">
        <title>The whole genome sequencing and assembly of Paenibacillus chitinolyticus KCCM 41400 strain.</title>
        <authorList>
            <person name="Kim J.-Y."/>
            <person name="Park M.-K."/>
            <person name="Lee Y.-J."/>
            <person name="Yi H."/>
            <person name="Bahn Y.-S."/>
            <person name="Kim J.F."/>
            <person name="Lee D.-W."/>
        </authorList>
    </citation>
    <scope>NUCLEOTIDE SEQUENCE [LARGE SCALE GENOMIC DNA]</scope>
    <source>
        <strain evidence="3 4">KCCM 41400</strain>
    </source>
</reference>
<dbReference type="GeneID" id="95376438"/>
<dbReference type="Proteomes" id="UP000288943">
    <property type="component" value="Chromosome"/>
</dbReference>
<evidence type="ECO:0000313" key="3">
    <source>
        <dbReference type="EMBL" id="QAV19220.1"/>
    </source>
</evidence>
<dbReference type="AlphaFoldDB" id="A0A410WY10"/>
<dbReference type="Pfam" id="PF12844">
    <property type="entry name" value="HTH_19"/>
    <property type="match status" value="1"/>
</dbReference>
<name>A0A410WY10_9BACL</name>
<dbReference type="OrthoDB" id="2655991at2"/>
<keyword evidence="5" id="KW-1185">Reference proteome</keyword>
<evidence type="ECO:0000313" key="4">
    <source>
        <dbReference type="Proteomes" id="UP000288943"/>
    </source>
</evidence>
<accession>A0A410WY10</accession>
<proteinExistence type="predicted"/>
<feature type="domain" description="HTH cro/C1-type" evidence="1">
    <location>
        <begin position="14"/>
        <end position="68"/>
    </location>
</feature>
<protein>
    <submittedName>
        <fullName evidence="2">Helix-turn-helix domain-containing protein</fullName>
    </submittedName>
    <submittedName>
        <fullName evidence="3">XRE family transcriptional regulator</fullName>
    </submittedName>
</protein>
<evidence type="ECO:0000313" key="2">
    <source>
        <dbReference type="EMBL" id="MCY9598153.1"/>
    </source>
</evidence>
<gene>
    <name evidence="2" type="ORF">M5X16_20610</name>
    <name evidence="3" type="ORF">PC41400_16635</name>
</gene>
<dbReference type="InterPro" id="IPR001387">
    <property type="entry name" value="Cro/C1-type_HTH"/>
</dbReference>
<dbReference type="PROSITE" id="PS50943">
    <property type="entry name" value="HTH_CROC1"/>
    <property type="match status" value="1"/>
</dbReference>
<dbReference type="RefSeq" id="WP_084706486.1">
    <property type="nucleotide sequence ID" value="NZ_CP026520.1"/>
</dbReference>
<dbReference type="KEGG" id="pchi:PC41400_16635"/>